<sequence length="486" mass="51628">MRFSADQLARMLVESGARSGPLHAQLSQGLRELIELGELPIGATLPAERALASALSVSRTTVVTAYQSLSQEGRLERRQGSGTRVRAAVQEVERETVSSHVLAGDHAAAQFLNGPLATIDFATAALPCLPVVADTAAAIGREEYLQLGQQHHGYHPRGLPALRERLARWYTEDGLPTTAEQILVTSGAQQAVELVTQGCLQAGDSVVVEEPTYRGALEAFALAGCRVRSVASDAHGMDVAALARLSAPRLVYAQSTLQNPAGTVLAPDRARRLVKLAEDEHVVVVDDTALAGTAFEPARSRPLATYGDSERILTIGSLSKLFWGGLRLGWIRGASRTISRLAQMKGITDLGTSLVSQQIGLHLLDQVSLARSSRRSELVEGLADLTALLAESLPSWTWVPPRGGASLWVRLPGADTTQFAQVALRFGVAILPGAVFSASGGLTEHTRLPYAVPPAVLRAGVHRLARAWAAYLGDARSSVPVVSLTT</sequence>
<dbReference type="Pfam" id="PF00392">
    <property type="entry name" value="GntR"/>
    <property type="match status" value="1"/>
</dbReference>
<comment type="caution">
    <text evidence="7">The sequence shown here is derived from an EMBL/GenBank/DDBJ whole genome shotgun (WGS) entry which is preliminary data.</text>
</comment>
<evidence type="ECO:0000256" key="3">
    <source>
        <dbReference type="ARBA" id="ARBA00023015"/>
    </source>
</evidence>
<evidence type="ECO:0000256" key="2">
    <source>
        <dbReference type="ARBA" id="ARBA00022898"/>
    </source>
</evidence>
<dbReference type="Gene3D" id="3.40.640.10">
    <property type="entry name" value="Type I PLP-dependent aspartate aminotransferase-like (Major domain)"/>
    <property type="match status" value="1"/>
</dbReference>
<proteinExistence type="inferred from homology"/>
<feature type="domain" description="HTH gntR-type" evidence="6">
    <location>
        <begin position="20"/>
        <end position="88"/>
    </location>
</feature>
<dbReference type="InterPro" id="IPR000524">
    <property type="entry name" value="Tscrpt_reg_HTH_GntR"/>
</dbReference>
<dbReference type="PANTHER" id="PTHR46577">
    <property type="entry name" value="HTH-TYPE TRANSCRIPTIONAL REGULATORY PROTEIN GABR"/>
    <property type="match status" value="1"/>
</dbReference>
<dbReference type="SUPFAM" id="SSF46785">
    <property type="entry name" value="Winged helix' DNA-binding domain"/>
    <property type="match status" value="1"/>
</dbReference>
<keyword evidence="7" id="KW-0032">Aminotransferase</keyword>
<evidence type="ECO:0000259" key="6">
    <source>
        <dbReference type="PROSITE" id="PS50949"/>
    </source>
</evidence>
<dbReference type="InterPro" id="IPR036388">
    <property type="entry name" value="WH-like_DNA-bd_sf"/>
</dbReference>
<dbReference type="EMBL" id="JBHRZH010000021">
    <property type="protein sequence ID" value="MFC3763857.1"/>
    <property type="molecule type" value="Genomic_DNA"/>
</dbReference>
<keyword evidence="4" id="KW-0238">DNA-binding</keyword>
<evidence type="ECO:0000256" key="5">
    <source>
        <dbReference type="ARBA" id="ARBA00023163"/>
    </source>
</evidence>
<protein>
    <submittedName>
        <fullName evidence="7">PLP-dependent aminotransferase family protein</fullName>
    </submittedName>
</protein>
<keyword evidence="7" id="KW-0808">Transferase</keyword>
<dbReference type="Gene3D" id="1.10.10.10">
    <property type="entry name" value="Winged helix-like DNA-binding domain superfamily/Winged helix DNA-binding domain"/>
    <property type="match status" value="1"/>
</dbReference>
<evidence type="ECO:0000313" key="7">
    <source>
        <dbReference type="EMBL" id="MFC3763857.1"/>
    </source>
</evidence>
<dbReference type="Pfam" id="PF00155">
    <property type="entry name" value="Aminotran_1_2"/>
    <property type="match status" value="1"/>
</dbReference>
<evidence type="ECO:0000256" key="4">
    <source>
        <dbReference type="ARBA" id="ARBA00023125"/>
    </source>
</evidence>
<evidence type="ECO:0000256" key="1">
    <source>
        <dbReference type="ARBA" id="ARBA00005384"/>
    </source>
</evidence>
<dbReference type="RefSeq" id="WP_205120947.1">
    <property type="nucleotide sequence ID" value="NZ_JAFBCM010000001.1"/>
</dbReference>
<dbReference type="InterPro" id="IPR051446">
    <property type="entry name" value="HTH_trans_reg/aminotransferase"/>
</dbReference>
<keyword evidence="8" id="KW-1185">Reference proteome</keyword>
<accession>A0ABV7YGU6</accession>
<dbReference type="GO" id="GO:0008483">
    <property type="term" value="F:transaminase activity"/>
    <property type="evidence" value="ECO:0007669"/>
    <property type="project" value="UniProtKB-KW"/>
</dbReference>
<dbReference type="PROSITE" id="PS50949">
    <property type="entry name" value="HTH_GNTR"/>
    <property type="match status" value="1"/>
</dbReference>
<dbReference type="Gene3D" id="3.90.1150.10">
    <property type="entry name" value="Aspartate Aminotransferase, domain 1"/>
    <property type="match status" value="1"/>
</dbReference>
<dbReference type="InterPro" id="IPR015421">
    <property type="entry name" value="PyrdxlP-dep_Trfase_major"/>
</dbReference>
<dbReference type="InterPro" id="IPR015424">
    <property type="entry name" value="PyrdxlP-dep_Trfase"/>
</dbReference>
<dbReference type="InterPro" id="IPR015422">
    <property type="entry name" value="PyrdxlP-dep_Trfase_small"/>
</dbReference>
<dbReference type="CDD" id="cd07377">
    <property type="entry name" value="WHTH_GntR"/>
    <property type="match status" value="1"/>
</dbReference>
<dbReference type="CDD" id="cd00609">
    <property type="entry name" value="AAT_like"/>
    <property type="match status" value="1"/>
</dbReference>
<dbReference type="PRINTS" id="PR00035">
    <property type="entry name" value="HTHGNTR"/>
</dbReference>
<dbReference type="SMART" id="SM00345">
    <property type="entry name" value="HTH_GNTR"/>
    <property type="match status" value="1"/>
</dbReference>
<evidence type="ECO:0000313" key="8">
    <source>
        <dbReference type="Proteomes" id="UP001595699"/>
    </source>
</evidence>
<gene>
    <name evidence="7" type="ORF">ACFOUW_23665</name>
</gene>
<keyword evidence="5" id="KW-0804">Transcription</keyword>
<reference evidence="8" key="1">
    <citation type="journal article" date="2019" name="Int. J. Syst. Evol. Microbiol.">
        <title>The Global Catalogue of Microorganisms (GCM) 10K type strain sequencing project: providing services to taxonomists for standard genome sequencing and annotation.</title>
        <authorList>
            <consortium name="The Broad Institute Genomics Platform"/>
            <consortium name="The Broad Institute Genome Sequencing Center for Infectious Disease"/>
            <person name="Wu L."/>
            <person name="Ma J."/>
        </authorList>
    </citation>
    <scope>NUCLEOTIDE SEQUENCE [LARGE SCALE GENOMIC DNA]</scope>
    <source>
        <strain evidence="8">CGMCC 4.7241</strain>
    </source>
</reference>
<dbReference type="InterPro" id="IPR036390">
    <property type="entry name" value="WH_DNA-bd_sf"/>
</dbReference>
<name>A0ABV7YGU6_9ACTN</name>
<comment type="similarity">
    <text evidence="1">In the C-terminal section; belongs to the class-I pyridoxal-phosphate-dependent aminotransferase family.</text>
</comment>
<dbReference type="Proteomes" id="UP001595699">
    <property type="component" value="Unassembled WGS sequence"/>
</dbReference>
<dbReference type="PANTHER" id="PTHR46577:SF1">
    <property type="entry name" value="HTH-TYPE TRANSCRIPTIONAL REGULATORY PROTEIN GABR"/>
    <property type="match status" value="1"/>
</dbReference>
<dbReference type="InterPro" id="IPR004839">
    <property type="entry name" value="Aminotransferase_I/II_large"/>
</dbReference>
<keyword evidence="3" id="KW-0805">Transcription regulation</keyword>
<dbReference type="SUPFAM" id="SSF53383">
    <property type="entry name" value="PLP-dependent transferases"/>
    <property type="match status" value="1"/>
</dbReference>
<keyword evidence="2" id="KW-0663">Pyridoxal phosphate</keyword>
<organism evidence="7 8">
    <name type="scientific">Tenggerimyces flavus</name>
    <dbReference type="NCBI Taxonomy" id="1708749"/>
    <lineage>
        <taxon>Bacteria</taxon>
        <taxon>Bacillati</taxon>
        <taxon>Actinomycetota</taxon>
        <taxon>Actinomycetes</taxon>
        <taxon>Propionibacteriales</taxon>
        <taxon>Nocardioidaceae</taxon>
        <taxon>Tenggerimyces</taxon>
    </lineage>
</organism>